<feature type="non-terminal residue" evidence="2">
    <location>
        <position position="62"/>
    </location>
</feature>
<organism evidence="2 3">
    <name type="scientific">Stylosanthes scabra</name>
    <dbReference type="NCBI Taxonomy" id="79078"/>
    <lineage>
        <taxon>Eukaryota</taxon>
        <taxon>Viridiplantae</taxon>
        <taxon>Streptophyta</taxon>
        <taxon>Embryophyta</taxon>
        <taxon>Tracheophyta</taxon>
        <taxon>Spermatophyta</taxon>
        <taxon>Magnoliopsida</taxon>
        <taxon>eudicotyledons</taxon>
        <taxon>Gunneridae</taxon>
        <taxon>Pentapetalae</taxon>
        <taxon>rosids</taxon>
        <taxon>fabids</taxon>
        <taxon>Fabales</taxon>
        <taxon>Fabaceae</taxon>
        <taxon>Papilionoideae</taxon>
        <taxon>50 kb inversion clade</taxon>
        <taxon>dalbergioids sensu lato</taxon>
        <taxon>Dalbergieae</taxon>
        <taxon>Pterocarpus clade</taxon>
        <taxon>Stylosanthes</taxon>
    </lineage>
</organism>
<evidence type="ECO:0000313" key="2">
    <source>
        <dbReference type="EMBL" id="MED6172221.1"/>
    </source>
</evidence>
<dbReference type="EMBL" id="JASCZI010151346">
    <property type="protein sequence ID" value="MED6172221.1"/>
    <property type="molecule type" value="Genomic_DNA"/>
</dbReference>
<reference evidence="2 3" key="1">
    <citation type="journal article" date="2023" name="Plants (Basel)">
        <title>Bridging the Gap: Combining Genomics and Transcriptomics Approaches to Understand Stylosanthes scabra, an Orphan Legume from the Brazilian Caatinga.</title>
        <authorList>
            <person name="Ferreira-Neto J.R.C."/>
            <person name="da Silva M.D."/>
            <person name="Binneck E."/>
            <person name="de Melo N.F."/>
            <person name="da Silva R.H."/>
            <person name="de Melo A.L.T.M."/>
            <person name="Pandolfi V."/>
            <person name="Bustamante F.O."/>
            <person name="Brasileiro-Vidal A.C."/>
            <person name="Benko-Iseppon A.M."/>
        </authorList>
    </citation>
    <scope>NUCLEOTIDE SEQUENCE [LARGE SCALE GENOMIC DNA]</scope>
    <source>
        <tissue evidence="2">Leaves</tissue>
    </source>
</reference>
<comment type="caution">
    <text evidence="2">The sequence shown here is derived from an EMBL/GenBank/DDBJ whole genome shotgun (WGS) entry which is preliminary data.</text>
</comment>
<evidence type="ECO:0000256" key="1">
    <source>
        <dbReference type="SAM" id="MobiDB-lite"/>
    </source>
</evidence>
<keyword evidence="3" id="KW-1185">Reference proteome</keyword>
<feature type="region of interest" description="Disordered" evidence="1">
    <location>
        <begin position="15"/>
        <end position="47"/>
    </location>
</feature>
<feature type="compositionally biased region" description="Polar residues" evidence="1">
    <location>
        <begin position="38"/>
        <end position="47"/>
    </location>
</feature>
<name>A0ABU6VG16_9FABA</name>
<protein>
    <submittedName>
        <fullName evidence="2">Uncharacterized protein</fullName>
    </submittedName>
</protein>
<sequence length="62" mass="6788">MFSYHRGIGDVFAIGESSSSSNNVDSGRGIEINKGTRMPSNCRTSSPSFRPYINQFVHVPPP</sequence>
<accession>A0ABU6VG16</accession>
<proteinExistence type="predicted"/>
<gene>
    <name evidence="2" type="ORF">PIB30_048009</name>
</gene>
<dbReference type="Proteomes" id="UP001341840">
    <property type="component" value="Unassembled WGS sequence"/>
</dbReference>
<evidence type="ECO:0000313" key="3">
    <source>
        <dbReference type="Proteomes" id="UP001341840"/>
    </source>
</evidence>